<keyword evidence="1" id="KW-0812">Transmembrane</keyword>
<evidence type="ECO:0000313" key="2">
    <source>
        <dbReference type="EMBL" id="MCW0481200.1"/>
    </source>
</evidence>
<gene>
    <name evidence="2" type="ORF">N2K84_00555</name>
</gene>
<proteinExistence type="predicted"/>
<keyword evidence="3" id="KW-1185">Reference proteome</keyword>
<dbReference type="EMBL" id="JAPAAF010000001">
    <property type="protein sequence ID" value="MCW0481200.1"/>
    <property type="molecule type" value="Genomic_DNA"/>
</dbReference>
<name>A0AA41Y3K8_9BACT</name>
<evidence type="ECO:0000313" key="3">
    <source>
        <dbReference type="Proteomes" id="UP001163821"/>
    </source>
</evidence>
<feature type="transmembrane region" description="Helical" evidence="1">
    <location>
        <begin position="61"/>
        <end position="80"/>
    </location>
</feature>
<reference evidence="2" key="1">
    <citation type="submission" date="2022-10" db="EMBL/GenBank/DDBJ databases">
        <title>Gaoshiqiia sediminis gen. nov., sp. nov., isolated from coastal sediment.</title>
        <authorList>
            <person name="Yu W.X."/>
            <person name="Mu D.S."/>
            <person name="Du J.Z."/>
            <person name="Liang Y.Q."/>
        </authorList>
    </citation>
    <scope>NUCLEOTIDE SEQUENCE</scope>
    <source>
        <strain evidence="2">A06</strain>
    </source>
</reference>
<sequence length="222" mass="25752">METLIRKTGQILYLLKLRVRRLLYYRIFRNHTSVIVSLLVFFLVIALAVFFGFGFAVQSVVIYSAATVLVLFILLFLIGAHHEAKRLQGNEPNSCFHFTRSNMNGILISELGFSETDRENMNLVLNNLQPKSKIDFKLISDNRIAADYKKLLRILHLLIIGGIKDFKKEQKEMLFQFIEANFTLNGSPVNRASFNSRFSELVNEKEEEFQNNLEPFQKTLRK</sequence>
<comment type="caution">
    <text evidence="2">The sequence shown here is derived from an EMBL/GenBank/DDBJ whole genome shotgun (WGS) entry which is preliminary data.</text>
</comment>
<dbReference type="RefSeq" id="WP_282589805.1">
    <property type="nucleotide sequence ID" value="NZ_JAPAAF010000001.1"/>
</dbReference>
<organism evidence="2 3">
    <name type="scientific">Gaoshiqia sediminis</name>
    <dbReference type="NCBI Taxonomy" id="2986998"/>
    <lineage>
        <taxon>Bacteria</taxon>
        <taxon>Pseudomonadati</taxon>
        <taxon>Bacteroidota</taxon>
        <taxon>Bacteroidia</taxon>
        <taxon>Marinilabiliales</taxon>
        <taxon>Prolixibacteraceae</taxon>
        <taxon>Gaoshiqia</taxon>
    </lineage>
</organism>
<dbReference type="Proteomes" id="UP001163821">
    <property type="component" value="Unassembled WGS sequence"/>
</dbReference>
<keyword evidence="1" id="KW-1133">Transmembrane helix</keyword>
<dbReference type="AlphaFoldDB" id="A0AA41Y3K8"/>
<keyword evidence="1" id="KW-0472">Membrane</keyword>
<accession>A0AA41Y3K8</accession>
<protein>
    <submittedName>
        <fullName evidence="2">Uncharacterized protein</fullName>
    </submittedName>
</protein>
<evidence type="ECO:0000256" key="1">
    <source>
        <dbReference type="SAM" id="Phobius"/>
    </source>
</evidence>
<feature type="transmembrane region" description="Helical" evidence="1">
    <location>
        <begin position="34"/>
        <end position="55"/>
    </location>
</feature>